<keyword evidence="3" id="KW-0238">DNA-binding</keyword>
<proteinExistence type="inferred from homology"/>
<gene>
    <name evidence="6" type="ORF">H8S09_04805</name>
</gene>
<evidence type="ECO:0000256" key="1">
    <source>
        <dbReference type="ARBA" id="ARBA00010923"/>
    </source>
</evidence>
<dbReference type="InterPro" id="IPR051212">
    <property type="entry name" value="Type-I_RE_S_subunit"/>
</dbReference>
<evidence type="ECO:0000259" key="5">
    <source>
        <dbReference type="Pfam" id="PF01420"/>
    </source>
</evidence>
<dbReference type="InterPro" id="IPR000055">
    <property type="entry name" value="Restrct_endonuc_typeI_TRD"/>
</dbReference>
<dbReference type="GO" id="GO:0003677">
    <property type="term" value="F:DNA binding"/>
    <property type="evidence" value="ECO:0007669"/>
    <property type="project" value="UniProtKB-KW"/>
</dbReference>
<dbReference type="Gene3D" id="1.10.287.1120">
    <property type="entry name" value="Bipartite methylase S protein"/>
    <property type="match status" value="1"/>
</dbReference>
<keyword evidence="2" id="KW-0680">Restriction system</keyword>
<accession>A0A8I0AE92</accession>
<keyword evidence="7" id="KW-1185">Reference proteome</keyword>
<dbReference type="PANTHER" id="PTHR43140:SF1">
    <property type="entry name" value="TYPE I RESTRICTION ENZYME ECOKI SPECIFICITY SUBUNIT"/>
    <property type="match status" value="1"/>
</dbReference>
<dbReference type="Gene3D" id="3.90.220.20">
    <property type="entry name" value="DNA methylase specificity domains"/>
    <property type="match status" value="2"/>
</dbReference>
<evidence type="ECO:0000256" key="3">
    <source>
        <dbReference type="ARBA" id="ARBA00023125"/>
    </source>
</evidence>
<dbReference type="InterPro" id="IPR044946">
    <property type="entry name" value="Restrct_endonuc_typeI_TRD_sf"/>
</dbReference>
<dbReference type="EMBL" id="JACOOX010000002">
    <property type="protein sequence ID" value="MBC5662218.1"/>
    <property type="molecule type" value="Genomic_DNA"/>
</dbReference>
<organism evidence="6 7">
    <name type="scientific">Coprococcus hominis</name>
    <name type="common">ex Liu et al. 2022</name>
    <dbReference type="NCBI Taxonomy" id="2763039"/>
    <lineage>
        <taxon>Bacteria</taxon>
        <taxon>Bacillati</taxon>
        <taxon>Bacillota</taxon>
        <taxon>Clostridia</taxon>
        <taxon>Lachnospirales</taxon>
        <taxon>Lachnospiraceae</taxon>
        <taxon>Coprococcus</taxon>
    </lineage>
</organism>
<dbReference type="Proteomes" id="UP000615234">
    <property type="component" value="Unassembled WGS sequence"/>
</dbReference>
<reference evidence="6 7" key="1">
    <citation type="submission" date="2020-08" db="EMBL/GenBank/DDBJ databases">
        <title>Genome public.</title>
        <authorList>
            <person name="Liu C."/>
            <person name="Sun Q."/>
        </authorList>
    </citation>
    <scope>NUCLEOTIDE SEQUENCE [LARGE SCALE GENOMIC DNA]</scope>
    <source>
        <strain evidence="6 7">NSJ-10</strain>
    </source>
</reference>
<evidence type="ECO:0000313" key="7">
    <source>
        <dbReference type="Proteomes" id="UP000615234"/>
    </source>
</evidence>
<dbReference type="GO" id="GO:0009307">
    <property type="term" value="P:DNA restriction-modification system"/>
    <property type="evidence" value="ECO:0007669"/>
    <property type="project" value="UniProtKB-KW"/>
</dbReference>
<evidence type="ECO:0000313" key="6">
    <source>
        <dbReference type="EMBL" id="MBC5662218.1"/>
    </source>
</evidence>
<sequence>MGLTKYKLGKLIEQCDNRNTDEGYTADDVRGISTGKEFIETKANMDGVSLTSYKIVKENEFAYVADTSRRGDKIAVAFNRNEGNILISSIYTVFYVSKPELLLSDYLFMFFNRSEFDRYSRFNSWGSARETFSWEDMCDMEVDLPPLSIQQKYVDIYNAMLANQQSYERGLEDLKLVCDAYIDDLRKKLSHRKLGSYISMCENKNDDLVYGIDAVRGVSIEKKFIDTKANMEGVSLKPYEIVNPNEFAYVTVTSRNGEKISLARNNSNEVYICSSSYIVFKVNDTRELLPEYLSMLFERSEFNRYSRFNSWGSARETFDWEEMCDVRIPVPDIEIQQDIVNIFEAYNTRKDINEKLKAQIKDICPILIKGSIEEARKTKEA</sequence>
<dbReference type="PANTHER" id="PTHR43140">
    <property type="entry name" value="TYPE-1 RESTRICTION ENZYME ECOKI SPECIFICITY PROTEIN"/>
    <property type="match status" value="1"/>
</dbReference>
<protein>
    <submittedName>
        <fullName evidence="6">Restriction endonuclease subunit S</fullName>
    </submittedName>
</protein>
<evidence type="ECO:0000256" key="4">
    <source>
        <dbReference type="ARBA" id="ARBA00038652"/>
    </source>
</evidence>
<dbReference type="Pfam" id="PF01420">
    <property type="entry name" value="Methylase_S"/>
    <property type="match status" value="1"/>
</dbReference>
<evidence type="ECO:0000256" key="2">
    <source>
        <dbReference type="ARBA" id="ARBA00022747"/>
    </source>
</evidence>
<comment type="subunit">
    <text evidence="4">The methyltransferase is composed of M and S polypeptides.</text>
</comment>
<dbReference type="AlphaFoldDB" id="A0A8I0AE92"/>
<keyword evidence="6" id="KW-0540">Nuclease</keyword>
<keyword evidence="6" id="KW-0255">Endonuclease</keyword>
<dbReference type="RefSeq" id="WP_117808172.1">
    <property type="nucleotide sequence ID" value="NZ_JACOOX010000002.1"/>
</dbReference>
<feature type="domain" description="Type I restriction modification DNA specificity" evidence="5">
    <location>
        <begin position="249"/>
        <end position="361"/>
    </location>
</feature>
<comment type="similarity">
    <text evidence="1">Belongs to the type-I restriction system S methylase family.</text>
</comment>
<name>A0A8I0AE92_9FIRM</name>
<keyword evidence="6" id="KW-0378">Hydrolase</keyword>
<dbReference type="SUPFAM" id="SSF116734">
    <property type="entry name" value="DNA methylase specificity domain"/>
    <property type="match status" value="2"/>
</dbReference>
<comment type="caution">
    <text evidence="6">The sequence shown here is derived from an EMBL/GenBank/DDBJ whole genome shotgun (WGS) entry which is preliminary data.</text>
</comment>
<dbReference type="GO" id="GO:0004519">
    <property type="term" value="F:endonuclease activity"/>
    <property type="evidence" value="ECO:0007669"/>
    <property type="project" value="UniProtKB-KW"/>
</dbReference>